<evidence type="ECO:0000313" key="4">
    <source>
        <dbReference type="Proteomes" id="UP001219568"/>
    </source>
</evidence>
<dbReference type="Gene3D" id="3.40.50.1820">
    <property type="entry name" value="alpha/beta hydrolase"/>
    <property type="match status" value="1"/>
</dbReference>
<keyword evidence="4" id="KW-1185">Reference proteome</keyword>
<dbReference type="SUPFAM" id="SSF53474">
    <property type="entry name" value="alpha/beta-Hydrolases"/>
    <property type="match status" value="1"/>
</dbReference>
<dbReference type="GO" id="GO:0016787">
    <property type="term" value="F:hydrolase activity"/>
    <property type="evidence" value="ECO:0007669"/>
    <property type="project" value="UniProtKB-KW"/>
</dbReference>
<dbReference type="InterPro" id="IPR013094">
    <property type="entry name" value="AB_hydrolase_3"/>
</dbReference>
<dbReference type="PANTHER" id="PTHR48081:SF3">
    <property type="entry name" value="ALPHA_BETA HYDROLASE FOLD-3 DOMAIN-CONTAINING PROTEIN"/>
    <property type="match status" value="1"/>
</dbReference>
<organism evidence="3 4">
    <name type="scientific">Penicillium canescens</name>
    <dbReference type="NCBI Taxonomy" id="5083"/>
    <lineage>
        <taxon>Eukaryota</taxon>
        <taxon>Fungi</taxon>
        <taxon>Dikarya</taxon>
        <taxon>Ascomycota</taxon>
        <taxon>Pezizomycotina</taxon>
        <taxon>Eurotiomycetes</taxon>
        <taxon>Eurotiomycetidae</taxon>
        <taxon>Eurotiales</taxon>
        <taxon>Aspergillaceae</taxon>
        <taxon>Penicillium</taxon>
    </lineage>
</organism>
<dbReference type="InterPro" id="IPR050300">
    <property type="entry name" value="GDXG_lipolytic_enzyme"/>
</dbReference>
<accession>A0AAD6N1X5</accession>
<dbReference type="GO" id="GO:0072330">
    <property type="term" value="P:monocarboxylic acid biosynthetic process"/>
    <property type="evidence" value="ECO:0007669"/>
    <property type="project" value="UniProtKB-ARBA"/>
</dbReference>
<evidence type="ECO:0000259" key="2">
    <source>
        <dbReference type="Pfam" id="PF07859"/>
    </source>
</evidence>
<gene>
    <name evidence="3" type="ORF">N7460_013203</name>
</gene>
<comment type="caution">
    <text evidence="3">The sequence shown here is derived from an EMBL/GenBank/DDBJ whole genome shotgun (WGS) entry which is preliminary data.</text>
</comment>
<dbReference type="PANTHER" id="PTHR48081">
    <property type="entry name" value="AB HYDROLASE SUPERFAMILY PROTEIN C4A8.06C"/>
    <property type="match status" value="1"/>
</dbReference>
<reference evidence="3" key="2">
    <citation type="submission" date="2023-01" db="EMBL/GenBank/DDBJ databases">
        <authorList>
            <person name="Petersen C."/>
        </authorList>
    </citation>
    <scope>NUCLEOTIDE SEQUENCE</scope>
    <source>
        <strain evidence="3">IBT 15450</strain>
    </source>
</reference>
<dbReference type="InterPro" id="IPR029058">
    <property type="entry name" value="AB_hydrolase_fold"/>
</dbReference>
<protein>
    <recommendedName>
        <fullName evidence="2">Alpha/beta hydrolase fold-3 domain-containing protein</fullName>
    </recommendedName>
</protein>
<name>A0AAD6N1X5_PENCN</name>
<dbReference type="EMBL" id="JAQJZL010000016">
    <property type="protein sequence ID" value="KAJ6022808.1"/>
    <property type="molecule type" value="Genomic_DNA"/>
</dbReference>
<dbReference type="GO" id="GO:0017000">
    <property type="term" value="P:antibiotic biosynthetic process"/>
    <property type="evidence" value="ECO:0007669"/>
    <property type="project" value="UniProtKB-ARBA"/>
</dbReference>
<feature type="domain" description="Alpha/beta hydrolase fold-3" evidence="2">
    <location>
        <begin position="84"/>
        <end position="194"/>
    </location>
</feature>
<reference evidence="3" key="1">
    <citation type="journal article" date="2023" name="IMA Fungus">
        <title>Comparative genomic study of the Penicillium genus elucidates a diverse pangenome and 15 lateral gene transfer events.</title>
        <authorList>
            <person name="Petersen C."/>
            <person name="Sorensen T."/>
            <person name="Nielsen M.R."/>
            <person name="Sondergaard T.E."/>
            <person name="Sorensen J.L."/>
            <person name="Fitzpatrick D.A."/>
            <person name="Frisvad J.C."/>
            <person name="Nielsen K.L."/>
        </authorList>
    </citation>
    <scope>NUCLEOTIDE SEQUENCE</scope>
    <source>
        <strain evidence="3">IBT 15450</strain>
    </source>
</reference>
<sequence>MVIKTLREVSLKPLSASIVAIRIPAYQHHFYPAKMTAARFGQKFNNFNIIQTIYKTVDSHDIRADILTPKSLDTTRKNPVIARFHGGGLSRGDSIYADWFPKWLLELAETHSAVIISPNYRLLPEATGVQILEDVDDFWTWLHSEALTKILSPRQIDLDLDRVLAAGDSAGGILSIYLTLSYPDQLRAGTATYPQLSWDPPAIFPPSVNAMNAEVPSSYIDEYLAGLSPGYVESSDLEVRRARLQFAISCHRRGPEFYTRGSEGSPYREKLFQLQRLEYPETKLPRGGLVIIHGTDDDDVLAEVSERFINKAKAILRGKQGAENLVLCLRPGGHGFDVDTSFKEKWLGDSLRVAIDTWLE</sequence>
<evidence type="ECO:0000313" key="3">
    <source>
        <dbReference type="EMBL" id="KAJ6022808.1"/>
    </source>
</evidence>
<evidence type="ECO:0000256" key="1">
    <source>
        <dbReference type="ARBA" id="ARBA00022801"/>
    </source>
</evidence>
<keyword evidence="1" id="KW-0378">Hydrolase</keyword>
<dbReference type="AlphaFoldDB" id="A0AAD6N1X5"/>
<dbReference type="Pfam" id="PF07859">
    <property type="entry name" value="Abhydrolase_3"/>
    <property type="match status" value="1"/>
</dbReference>
<dbReference type="Proteomes" id="UP001219568">
    <property type="component" value="Unassembled WGS sequence"/>
</dbReference>
<proteinExistence type="predicted"/>